<gene>
    <name evidence="1" type="ORF">ACJHVH_02650</name>
</gene>
<protein>
    <submittedName>
        <fullName evidence="1">Uncharacterized protein</fullName>
    </submittedName>
</protein>
<reference evidence="1 2" key="1">
    <citation type="submission" date="2024-11" db="EMBL/GenBank/DDBJ databases">
        <title>First Report of Moraxella oculi in Brazil in an Infectious Bovine Keratoconjunctivitis Outbreak.</title>
        <authorList>
            <person name="Carvalho C.V."/>
            <person name="Domingues R."/>
            <person name="Coutinho C."/>
            <person name="Honorio N.T.B.S."/>
            <person name="Faza D.R.L.R."/>
            <person name="Carvalho W.A."/>
            <person name="Machado A.B.F."/>
            <person name="Martins M.F."/>
            <person name="Gaspar E.B."/>
        </authorList>
    </citation>
    <scope>NUCLEOTIDE SEQUENCE [LARGE SCALE GENOMIC DNA]</scope>
    <source>
        <strain evidence="1 2">2117LE</strain>
    </source>
</reference>
<dbReference type="EMBL" id="JBJJXE010000002">
    <property type="protein sequence ID" value="MFL1731903.1"/>
    <property type="molecule type" value="Genomic_DNA"/>
</dbReference>
<proteinExistence type="predicted"/>
<name>A0ABW8U5J6_9GAMM</name>
<evidence type="ECO:0000313" key="2">
    <source>
        <dbReference type="Proteomes" id="UP001624684"/>
    </source>
</evidence>
<keyword evidence="2" id="KW-1185">Reference proteome</keyword>
<accession>A0ABW8U5J6</accession>
<dbReference type="RefSeq" id="WP_407068666.1">
    <property type="nucleotide sequence ID" value="NZ_JBJJXE010000002.1"/>
</dbReference>
<sequence length="102" mass="11699">MMPAKFIKGRESEDVMLKGIVPLKNATLYDYPLKSLNYDPYCHDCDNTSFYATFAPMTLAQHNSLVKKVKFRYVEDICGDPRHIARFERVGKTTMLIVDDGC</sequence>
<evidence type="ECO:0000313" key="1">
    <source>
        <dbReference type="EMBL" id="MFL1731903.1"/>
    </source>
</evidence>
<comment type="caution">
    <text evidence="1">The sequence shown here is derived from an EMBL/GenBank/DDBJ whole genome shotgun (WGS) entry which is preliminary data.</text>
</comment>
<dbReference type="Proteomes" id="UP001624684">
    <property type="component" value="Unassembled WGS sequence"/>
</dbReference>
<organism evidence="1 2">
    <name type="scientific">Moraxella oculi</name>
    <dbReference type="NCBI Taxonomy" id="2940516"/>
    <lineage>
        <taxon>Bacteria</taxon>
        <taxon>Pseudomonadati</taxon>
        <taxon>Pseudomonadota</taxon>
        <taxon>Gammaproteobacteria</taxon>
        <taxon>Moraxellales</taxon>
        <taxon>Moraxellaceae</taxon>
        <taxon>Moraxella</taxon>
    </lineage>
</organism>